<proteinExistence type="inferred from homology"/>
<dbReference type="InterPro" id="IPR050082">
    <property type="entry name" value="RNA_methyltr_RlmE"/>
</dbReference>
<evidence type="ECO:0000313" key="10">
    <source>
        <dbReference type="Proteomes" id="UP000308730"/>
    </source>
</evidence>
<evidence type="ECO:0000256" key="7">
    <source>
        <dbReference type="SAM" id="MobiDB-lite"/>
    </source>
</evidence>
<accession>A0A4S4N1S3</accession>
<sequence length="274" mass="30190">MPFRPSAFRLSHKNPPSSQRWLARHFKDPVVKQRLSHPDNYRSRSAFKLLELEDAYKFLRHADVHTIVDLGAAPGGWSQVAAAKMGWKVEDAGLQRAEAVADGERALKTAEGKREKLRQDEALTMNKRFGLKDSAKRARAAAGWSTTPDPDSDPLDELGLDFDESPKTPPGTVTKGRGTVIGVDLLPIYPIPGVKTLKMDFLASETADYIEALLPPESEGKVDVILSDMAANFSGNRIHDVQSSLDICHAVFEFTHKHLRTAESIGRTRGGVLV</sequence>
<name>A0A4S4N1S3_9APHY</name>
<dbReference type="Proteomes" id="UP000308730">
    <property type="component" value="Unassembled WGS sequence"/>
</dbReference>
<organism evidence="9 10">
    <name type="scientific">Antrodiella citrinella</name>
    <dbReference type="NCBI Taxonomy" id="2447956"/>
    <lineage>
        <taxon>Eukaryota</taxon>
        <taxon>Fungi</taxon>
        <taxon>Dikarya</taxon>
        <taxon>Basidiomycota</taxon>
        <taxon>Agaricomycotina</taxon>
        <taxon>Agaricomycetes</taxon>
        <taxon>Polyporales</taxon>
        <taxon>Steccherinaceae</taxon>
        <taxon>Antrodiella</taxon>
    </lineage>
</organism>
<evidence type="ECO:0000256" key="4">
    <source>
        <dbReference type="ARBA" id="ARBA00022679"/>
    </source>
</evidence>
<dbReference type="PANTHER" id="PTHR10920">
    <property type="entry name" value="RIBOSOMAL RNA METHYLTRANSFERASE"/>
    <property type="match status" value="1"/>
</dbReference>
<keyword evidence="4" id="KW-0808">Transferase</keyword>
<comment type="caution">
    <text evidence="9">The sequence shown here is derived from an EMBL/GenBank/DDBJ whole genome shotgun (WGS) entry which is preliminary data.</text>
</comment>
<evidence type="ECO:0000256" key="5">
    <source>
        <dbReference type="ARBA" id="ARBA00022691"/>
    </source>
</evidence>
<dbReference type="GO" id="GO:0005739">
    <property type="term" value="C:mitochondrion"/>
    <property type="evidence" value="ECO:0007669"/>
    <property type="project" value="TreeGrafter"/>
</dbReference>
<dbReference type="SUPFAM" id="SSF53335">
    <property type="entry name" value="S-adenosyl-L-methionine-dependent methyltransferases"/>
    <property type="match status" value="2"/>
</dbReference>
<feature type="region of interest" description="Disordered" evidence="7">
    <location>
        <begin position="140"/>
        <end position="175"/>
    </location>
</feature>
<gene>
    <name evidence="9" type="ORF">EUX98_g2493</name>
</gene>
<keyword evidence="10" id="KW-1185">Reference proteome</keyword>
<dbReference type="EMBL" id="SGPM01000040">
    <property type="protein sequence ID" value="THH31681.1"/>
    <property type="molecule type" value="Genomic_DNA"/>
</dbReference>
<keyword evidence="2" id="KW-0698">rRNA processing</keyword>
<dbReference type="OrthoDB" id="20105at2759"/>
<keyword evidence="3" id="KW-0489">Methyltransferase</keyword>
<evidence type="ECO:0000313" key="9">
    <source>
        <dbReference type="EMBL" id="THH31681.1"/>
    </source>
</evidence>
<dbReference type="Pfam" id="PF01728">
    <property type="entry name" value="FtsJ"/>
    <property type="match status" value="2"/>
</dbReference>
<comment type="similarity">
    <text evidence="1">Belongs to the class I-like SAM-binding methyltransferase superfamily. RNA methyltransferase RlmE family.</text>
</comment>
<evidence type="ECO:0000256" key="3">
    <source>
        <dbReference type="ARBA" id="ARBA00022603"/>
    </source>
</evidence>
<dbReference type="Gene3D" id="3.40.50.150">
    <property type="entry name" value="Vaccinia Virus protein VP39"/>
    <property type="match status" value="1"/>
</dbReference>
<dbReference type="InterPro" id="IPR002877">
    <property type="entry name" value="RNA_MeTrfase_FtsJ_dom"/>
</dbReference>
<evidence type="ECO:0000256" key="1">
    <source>
        <dbReference type="ARBA" id="ARBA00009258"/>
    </source>
</evidence>
<dbReference type="GO" id="GO:0008650">
    <property type="term" value="F:rRNA (uridine-2'-O-)-methyltransferase activity"/>
    <property type="evidence" value="ECO:0007669"/>
    <property type="project" value="TreeGrafter"/>
</dbReference>
<dbReference type="InterPro" id="IPR029063">
    <property type="entry name" value="SAM-dependent_MTases_sf"/>
</dbReference>
<evidence type="ECO:0000256" key="2">
    <source>
        <dbReference type="ARBA" id="ARBA00022552"/>
    </source>
</evidence>
<evidence type="ECO:0000259" key="8">
    <source>
        <dbReference type="Pfam" id="PF01728"/>
    </source>
</evidence>
<feature type="domain" description="Ribosomal RNA methyltransferase FtsJ" evidence="8">
    <location>
        <begin position="41"/>
        <end position="86"/>
    </location>
</feature>
<evidence type="ECO:0000256" key="6">
    <source>
        <dbReference type="ARBA" id="ARBA00041184"/>
    </source>
</evidence>
<keyword evidence="5" id="KW-0949">S-adenosyl-L-methionine</keyword>
<feature type="compositionally biased region" description="Acidic residues" evidence="7">
    <location>
        <begin position="150"/>
        <end position="163"/>
    </location>
</feature>
<protein>
    <recommendedName>
        <fullName evidence="6">rRNA methyltransferase 2, mitochondrial</fullName>
    </recommendedName>
</protein>
<feature type="domain" description="Ribosomal RNA methyltransferase FtsJ" evidence="8">
    <location>
        <begin position="175"/>
        <end position="262"/>
    </location>
</feature>
<dbReference type="AlphaFoldDB" id="A0A4S4N1S3"/>
<reference evidence="9 10" key="1">
    <citation type="submission" date="2019-02" db="EMBL/GenBank/DDBJ databases">
        <title>Genome sequencing of the rare red list fungi Antrodiella citrinella (Flaviporus citrinellus).</title>
        <authorList>
            <person name="Buettner E."/>
            <person name="Kellner H."/>
        </authorList>
    </citation>
    <scope>NUCLEOTIDE SEQUENCE [LARGE SCALE GENOMIC DNA]</scope>
    <source>
        <strain evidence="9 10">DSM 108506</strain>
    </source>
</reference>
<dbReference type="PANTHER" id="PTHR10920:SF18">
    <property type="entry name" value="RRNA METHYLTRANSFERASE 2, MITOCHONDRIAL"/>
    <property type="match status" value="1"/>
</dbReference>